<protein>
    <recommendedName>
        <fullName evidence="3">Divergent polysaccharide deacetylase family protein</fullName>
    </recommendedName>
</protein>
<dbReference type="Pfam" id="PF04748">
    <property type="entry name" value="Polysacc_deac_2"/>
    <property type="match status" value="1"/>
</dbReference>
<accession>A0A3G1KQQ5</accession>
<reference evidence="1 2" key="1">
    <citation type="submission" date="2016-10" db="EMBL/GenBank/DDBJ databases">
        <title>Complete Genome Sequence of Peptococcaceae strain DCMF.</title>
        <authorList>
            <person name="Edwards R.J."/>
            <person name="Holland S.I."/>
            <person name="Deshpande N.P."/>
            <person name="Wong Y.K."/>
            <person name="Ertan H."/>
            <person name="Manefield M."/>
            <person name="Russell T.L."/>
            <person name="Lee M.J."/>
        </authorList>
    </citation>
    <scope>NUCLEOTIDE SEQUENCE [LARGE SCALE GENOMIC DNA]</scope>
    <source>
        <strain evidence="1 2">DCMF</strain>
    </source>
</reference>
<dbReference type="CDD" id="cd10936">
    <property type="entry name" value="CE4_DAC2"/>
    <property type="match status" value="1"/>
</dbReference>
<organism evidence="1 2">
    <name type="scientific">Formimonas warabiya</name>
    <dbReference type="NCBI Taxonomy" id="1761012"/>
    <lineage>
        <taxon>Bacteria</taxon>
        <taxon>Bacillati</taxon>
        <taxon>Bacillota</taxon>
        <taxon>Clostridia</taxon>
        <taxon>Eubacteriales</taxon>
        <taxon>Peptococcaceae</taxon>
        <taxon>Candidatus Formimonas</taxon>
    </lineage>
</organism>
<proteinExistence type="predicted"/>
<dbReference type="PANTHER" id="PTHR30105">
    <property type="entry name" value="UNCHARACTERIZED YIBQ-RELATED"/>
    <property type="match status" value="1"/>
</dbReference>
<sequence length="287" mass="31752">MSNPYRKYFLLSCFVMGFILLTGLINDPVKSLIIKNETFPGKNIALEDGQRSTDFDWLLGVKKAKVAIVIDDFGQSNTEGTKEMFSLNRPLTVAIMPNVEFSISSAETAHQLGHEVIVHLPMEPKKGQASWLGPGAITCQMTPEEIKKKASEDFASVPFAVGFNNHMGSLICAKEDLIRPVLEAAKEKHFFVLDSRTGEDSQVAVQAKYLGIPCIDRDVFLDNVKSVPYIKNQLNLLAEKALDKRSAVAIGHVGQGGRKTAQALREMIPVLEEKGIEFVYLSELIQK</sequence>
<dbReference type="AlphaFoldDB" id="A0A3G1KQQ5"/>
<dbReference type="Proteomes" id="UP000323521">
    <property type="component" value="Chromosome"/>
</dbReference>
<dbReference type="SUPFAM" id="SSF88713">
    <property type="entry name" value="Glycoside hydrolase/deacetylase"/>
    <property type="match status" value="1"/>
</dbReference>
<dbReference type="InterPro" id="IPR011330">
    <property type="entry name" value="Glyco_hydro/deAcase_b/a-brl"/>
</dbReference>
<evidence type="ECO:0008006" key="3">
    <source>
        <dbReference type="Google" id="ProtNLM"/>
    </source>
</evidence>
<dbReference type="OrthoDB" id="9784811at2"/>
<dbReference type="InterPro" id="IPR006837">
    <property type="entry name" value="Divergent_DAC"/>
</dbReference>
<name>A0A3G1KQQ5_FORW1</name>
<dbReference type="RefSeq" id="WP_148134003.1">
    <property type="nucleotide sequence ID" value="NZ_CP017634.1"/>
</dbReference>
<evidence type="ECO:0000313" key="2">
    <source>
        <dbReference type="Proteomes" id="UP000323521"/>
    </source>
</evidence>
<dbReference type="Gene3D" id="3.20.20.370">
    <property type="entry name" value="Glycoside hydrolase/deacetylase"/>
    <property type="match status" value="1"/>
</dbReference>
<keyword evidence="2" id="KW-1185">Reference proteome</keyword>
<evidence type="ECO:0000313" key="1">
    <source>
        <dbReference type="EMBL" id="ATW24776.1"/>
    </source>
</evidence>
<dbReference type="KEGG" id="fwa:DCMF_08325"/>
<gene>
    <name evidence="1" type="ORF">DCMF_08325</name>
</gene>
<dbReference type="PANTHER" id="PTHR30105:SF2">
    <property type="entry name" value="DIVERGENT POLYSACCHARIDE DEACETYLASE SUPERFAMILY"/>
    <property type="match status" value="1"/>
</dbReference>
<dbReference type="EMBL" id="CP017634">
    <property type="protein sequence ID" value="ATW24776.1"/>
    <property type="molecule type" value="Genomic_DNA"/>
</dbReference>
<dbReference type="GO" id="GO:0005975">
    <property type="term" value="P:carbohydrate metabolic process"/>
    <property type="evidence" value="ECO:0007669"/>
    <property type="project" value="InterPro"/>
</dbReference>